<dbReference type="EMBL" id="AMQN01014536">
    <property type="status" value="NOT_ANNOTATED_CDS"/>
    <property type="molecule type" value="Genomic_DNA"/>
</dbReference>
<dbReference type="OrthoDB" id="340550at2759"/>
<dbReference type="FunFam" id="3.90.1150.210:FF:000003">
    <property type="entry name" value="F-actin-capping protein subunit alpha"/>
    <property type="match status" value="1"/>
</dbReference>
<evidence type="ECO:0000256" key="5">
    <source>
        <dbReference type="RuleBase" id="RU365077"/>
    </source>
</evidence>
<evidence type="ECO:0000256" key="3">
    <source>
        <dbReference type="ARBA" id="ARBA00022467"/>
    </source>
</evidence>
<evidence type="ECO:0000313" key="7">
    <source>
        <dbReference type="EnsemblMetazoa" id="CapteP163423"/>
    </source>
</evidence>
<protein>
    <recommendedName>
        <fullName evidence="2 5">F-actin-capping protein subunit alpha</fullName>
    </recommendedName>
</protein>
<dbReference type="GO" id="GO:0051016">
    <property type="term" value="P:barbed-end actin filament capping"/>
    <property type="evidence" value="ECO:0007669"/>
    <property type="project" value="UniProtKB-UniRule"/>
</dbReference>
<evidence type="ECO:0000313" key="6">
    <source>
        <dbReference type="EMBL" id="ELT90161.1"/>
    </source>
</evidence>
<comment type="similarity">
    <text evidence="1 5">Belongs to the F-actin-capping protein alpha subunit family.</text>
</comment>
<dbReference type="AlphaFoldDB" id="R7TF31"/>
<evidence type="ECO:0000256" key="2">
    <source>
        <dbReference type="ARBA" id="ARBA00014038"/>
    </source>
</evidence>
<name>R7TF31_CAPTE</name>
<dbReference type="HOGENOM" id="CLU_045161_0_0_1"/>
<keyword evidence="8" id="KW-1185">Reference proteome</keyword>
<dbReference type="GO" id="GO:0008290">
    <property type="term" value="C:F-actin capping protein complex"/>
    <property type="evidence" value="ECO:0007669"/>
    <property type="project" value="UniProtKB-UniRule"/>
</dbReference>
<dbReference type="PROSITE" id="PS00748">
    <property type="entry name" value="F_ACTIN_CAPPING_A_1"/>
    <property type="match status" value="1"/>
</dbReference>
<dbReference type="PANTHER" id="PTHR10653">
    <property type="entry name" value="F-ACTIN-CAPPING PROTEIN SUBUNIT ALPHA"/>
    <property type="match status" value="1"/>
</dbReference>
<dbReference type="GO" id="GO:0030036">
    <property type="term" value="P:actin cytoskeleton organization"/>
    <property type="evidence" value="ECO:0007669"/>
    <property type="project" value="TreeGrafter"/>
</dbReference>
<dbReference type="EnsemblMetazoa" id="CapteT163423">
    <property type="protein sequence ID" value="CapteP163423"/>
    <property type="gene ID" value="CapteG163423"/>
</dbReference>
<dbReference type="Proteomes" id="UP000014760">
    <property type="component" value="Unassembled WGS sequence"/>
</dbReference>
<dbReference type="PANTHER" id="PTHR10653:SF0">
    <property type="entry name" value="F-ACTIN-CAPPING PROTEIN SUBUNIT ALPHA"/>
    <property type="match status" value="1"/>
</dbReference>
<accession>R7TF31</accession>
<comment type="function">
    <text evidence="5">F-actin-capping proteins bind in a Ca(2+)-independent manner to the fast growing ends of actin filaments (barbed end) thereby blocking the exchange of subunits at these ends. Unlike other capping proteins (such as gelsolin and severin), these proteins do not sever actin filaments.</text>
</comment>
<dbReference type="Gene3D" id="3.30.1140.60">
    <property type="entry name" value="F-actin capping protein, alpha subunit"/>
    <property type="match status" value="1"/>
</dbReference>
<dbReference type="GO" id="GO:0030863">
    <property type="term" value="C:cortical cytoskeleton"/>
    <property type="evidence" value="ECO:0007669"/>
    <property type="project" value="TreeGrafter"/>
</dbReference>
<dbReference type="Gene3D" id="3.90.1150.210">
    <property type="entry name" value="F-actin capping protein, beta subunit"/>
    <property type="match status" value="1"/>
</dbReference>
<dbReference type="OMA" id="VACIEDH"/>
<gene>
    <name evidence="6" type="ORF">CAPTEDRAFT_163423</name>
</gene>
<dbReference type="InterPro" id="IPR042489">
    <property type="entry name" value="CapZ_alpha_1"/>
</dbReference>
<keyword evidence="3 5" id="KW-0117">Actin capping</keyword>
<dbReference type="InterPro" id="IPR042276">
    <property type="entry name" value="CapZ_alpha/beta_2"/>
</dbReference>
<dbReference type="STRING" id="283909.R7TF31"/>
<evidence type="ECO:0000256" key="1">
    <source>
        <dbReference type="ARBA" id="ARBA00010479"/>
    </source>
</evidence>
<comment type="subunit">
    <text evidence="5">Heterodimer of an alpha and a beta subunit.</text>
</comment>
<dbReference type="GO" id="GO:0051015">
    <property type="term" value="F:actin filament binding"/>
    <property type="evidence" value="ECO:0007669"/>
    <property type="project" value="TreeGrafter"/>
</dbReference>
<dbReference type="Pfam" id="PF01267">
    <property type="entry name" value="F-actin_cap_A"/>
    <property type="match status" value="1"/>
</dbReference>
<organism evidence="6">
    <name type="scientific">Capitella teleta</name>
    <name type="common">Polychaete worm</name>
    <dbReference type="NCBI Taxonomy" id="283909"/>
    <lineage>
        <taxon>Eukaryota</taxon>
        <taxon>Metazoa</taxon>
        <taxon>Spiralia</taxon>
        <taxon>Lophotrochozoa</taxon>
        <taxon>Annelida</taxon>
        <taxon>Polychaeta</taxon>
        <taxon>Sedentaria</taxon>
        <taxon>Scolecida</taxon>
        <taxon>Capitellidae</taxon>
        <taxon>Capitella</taxon>
    </lineage>
</organism>
<evidence type="ECO:0000256" key="4">
    <source>
        <dbReference type="ARBA" id="ARBA00023203"/>
    </source>
</evidence>
<reference evidence="8" key="1">
    <citation type="submission" date="2012-12" db="EMBL/GenBank/DDBJ databases">
        <authorList>
            <person name="Hellsten U."/>
            <person name="Grimwood J."/>
            <person name="Chapman J.A."/>
            <person name="Shapiro H."/>
            <person name="Aerts A."/>
            <person name="Otillar R.P."/>
            <person name="Terry A.Y."/>
            <person name="Boore J.L."/>
            <person name="Simakov O."/>
            <person name="Marletaz F."/>
            <person name="Cho S.-J."/>
            <person name="Edsinger-Gonzales E."/>
            <person name="Havlak P."/>
            <person name="Kuo D.-H."/>
            <person name="Larsson T."/>
            <person name="Lv J."/>
            <person name="Arendt D."/>
            <person name="Savage R."/>
            <person name="Osoegawa K."/>
            <person name="de Jong P."/>
            <person name="Lindberg D.R."/>
            <person name="Seaver E.C."/>
            <person name="Weisblat D.A."/>
            <person name="Putnam N.H."/>
            <person name="Grigoriev I.V."/>
            <person name="Rokhsar D.S."/>
        </authorList>
    </citation>
    <scope>NUCLEOTIDE SEQUENCE</scope>
    <source>
        <strain evidence="8">I ESC-2004</strain>
    </source>
</reference>
<evidence type="ECO:0000313" key="8">
    <source>
        <dbReference type="Proteomes" id="UP000014760"/>
    </source>
</evidence>
<dbReference type="FunCoup" id="R7TF31">
    <property type="interactions" value="1472"/>
</dbReference>
<dbReference type="InterPro" id="IPR002189">
    <property type="entry name" value="CapZ_alpha"/>
</dbReference>
<keyword evidence="4 5" id="KW-0009">Actin-binding</keyword>
<dbReference type="EMBL" id="KB311044">
    <property type="protein sequence ID" value="ELT90161.1"/>
    <property type="molecule type" value="Genomic_DNA"/>
</dbReference>
<reference evidence="6 8" key="2">
    <citation type="journal article" date="2013" name="Nature">
        <title>Insights into bilaterian evolution from three spiralian genomes.</title>
        <authorList>
            <person name="Simakov O."/>
            <person name="Marletaz F."/>
            <person name="Cho S.J."/>
            <person name="Edsinger-Gonzales E."/>
            <person name="Havlak P."/>
            <person name="Hellsten U."/>
            <person name="Kuo D.H."/>
            <person name="Larsson T."/>
            <person name="Lv J."/>
            <person name="Arendt D."/>
            <person name="Savage R."/>
            <person name="Osoegawa K."/>
            <person name="de Jong P."/>
            <person name="Grimwood J."/>
            <person name="Chapman J.A."/>
            <person name="Shapiro H."/>
            <person name="Aerts A."/>
            <person name="Otillar R.P."/>
            <person name="Terry A.Y."/>
            <person name="Boore J.L."/>
            <person name="Grigoriev I.V."/>
            <person name="Lindberg D.R."/>
            <person name="Seaver E.C."/>
            <person name="Weisblat D.A."/>
            <person name="Putnam N.H."/>
            <person name="Rokhsar D.S."/>
        </authorList>
    </citation>
    <scope>NUCLEOTIDE SEQUENCE</scope>
    <source>
        <strain evidence="6 8">I ESC-2004</strain>
    </source>
</reference>
<reference evidence="7" key="3">
    <citation type="submission" date="2015-06" db="UniProtKB">
        <authorList>
            <consortium name="EnsemblMetazoa"/>
        </authorList>
    </citation>
    <scope>IDENTIFICATION</scope>
</reference>
<dbReference type="PRINTS" id="PR00191">
    <property type="entry name" value="FACTINCAPA"/>
</dbReference>
<sequence>MADSEGVLSDQEKGRIASDFLLHAPPGEFNEVFNDVRILINDDNFLRQHAAAAFAKYNMDQFTPCHLDGNDKPTIITEHGMVEKGGSQFLDPRTKQCFKYDHLRKEASEPRPMETDNVSEPWRKALETALTSYGSEHYCTGVTAVYGSSADGFITLTACLESHKFSPQNFWNGRWRSQWKVVFPESGGTADIEGLFKLQVHYYEDGNVQLVSSKDIKESMKVTNANDLARDVLRFITDSENTYQGAISENYTSMSETTFKALRRILPLTRTKVDWNKILGYSIGSELKNART</sequence>
<proteinExistence type="inferred from homology"/>
<dbReference type="InterPro" id="IPR037282">
    <property type="entry name" value="CapZ_alpha/beta"/>
</dbReference>
<dbReference type="SUPFAM" id="SSF90096">
    <property type="entry name" value="Subunits of heterodimeric actin filament capping protein Capz"/>
    <property type="match status" value="1"/>
</dbReference>
<dbReference type="InterPro" id="IPR017865">
    <property type="entry name" value="F-actin_cap_asu_CS"/>
</dbReference>